<protein>
    <submittedName>
        <fullName evidence="1">SFRICE_025491</fullName>
    </submittedName>
</protein>
<accession>A0A2H1W2L3</accession>
<evidence type="ECO:0000313" key="1">
    <source>
        <dbReference type="EMBL" id="SOQ46754.1"/>
    </source>
</evidence>
<proteinExistence type="predicted"/>
<gene>
    <name evidence="1" type="ORF">SFRICE_025491</name>
</gene>
<dbReference type="EMBL" id="ODYU01005664">
    <property type="protein sequence ID" value="SOQ46754.1"/>
    <property type="molecule type" value="Genomic_DNA"/>
</dbReference>
<name>A0A2H1W2L3_SPOFR</name>
<organism evidence="1">
    <name type="scientific">Spodoptera frugiperda</name>
    <name type="common">Fall armyworm</name>
    <dbReference type="NCBI Taxonomy" id="7108"/>
    <lineage>
        <taxon>Eukaryota</taxon>
        <taxon>Metazoa</taxon>
        <taxon>Ecdysozoa</taxon>
        <taxon>Arthropoda</taxon>
        <taxon>Hexapoda</taxon>
        <taxon>Insecta</taxon>
        <taxon>Pterygota</taxon>
        <taxon>Neoptera</taxon>
        <taxon>Endopterygota</taxon>
        <taxon>Lepidoptera</taxon>
        <taxon>Glossata</taxon>
        <taxon>Ditrysia</taxon>
        <taxon>Noctuoidea</taxon>
        <taxon>Noctuidae</taxon>
        <taxon>Amphipyrinae</taxon>
        <taxon>Spodoptera</taxon>
    </lineage>
</organism>
<sequence>MSRGRNLDMSYDDFSLCRGCVYKHTSSHTHDTQTRNNHLWITQRVAPCGNRTRYPMRGSQLPSHRTNRAVHNINSEKWVYTVHRTVALRAIMCTSAYSFGN</sequence>
<reference evidence="1" key="1">
    <citation type="submission" date="2016-07" db="EMBL/GenBank/DDBJ databases">
        <authorList>
            <person name="Bretaudeau A."/>
        </authorList>
    </citation>
    <scope>NUCLEOTIDE SEQUENCE</scope>
    <source>
        <strain evidence="1">Rice</strain>
        <tissue evidence="1">Whole body</tissue>
    </source>
</reference>
<dbReference type="AlphaFoldDB" id="A0A2H1W2L3"/>